<feature type="domain" description="VWFA" evidence="1">
    <location>
        <begin position="105"/>
        <end position="289"/>
    </location>
</feature>
<dbReference type="Pfam" id="PF13519">
    <property type="entry name" value="VWA_2"/>
    <property type="match status" value="1"/>
</dbReference>
<reference evidence="2 3" key="1">
    <citation type="submission" date="2016-05" db="EMBL/GenBank/DDBJ databases">
        <title>Complete Genome and Methylome Analysis of Psychrotrophic Bacterial Isolates from Antarctic Lake Untersee.</title>
        <authorList>
            <person name="Fomenkov A."/>
            <person name="Akimov V.N."/>
            <person name="Vasilyeva L.V."/>
            <person name="Andersen D."/>
            <person name="Vincze T."/>
            <person name="Roberts R.J."/>
        </authorList>
    </citation>
    <scope>NUCLEOTIDE SEQUENCE [LARGE SCALE GENOMIC DNA]</scope>
    <source>
        <strain evidence="2 3">U14-5</strain>
    </source>
</reference>
<evidence type="ECO:0000313" key="3">
    <source>
        <dbReference type="Proteomes" id="UP000185494"/>
    </source>
</evidence>
<dbReference type="SUPFAM" id="SSF53300">
    <property type="entry name" value="vWA-like"/>
    <property type="match status" value="1"/>
</dbReference>
<dbReference type="EMBL" id="CP015584">
    <property type="protein sequence ID" value="APT60093.1"/>
    <property type="molecule type" value="Genomic_DNA"/>
</dbReference>
<dbReference type="InterPro" id="IPR050768">
    <property type="entry name" value="UPF0353/GerABKA_families"/>
</dbReference>
<dbReference type="RefSeq" id="WP_075800800.1">
    <property type="nucleotide sequence ID" value="NZ_CP015584.1"/>
</dbReference>
<gene>
    <name evidence="2" type="ORF">RGI145_21500</name>
</gene>
<dbReference type="InterPro" id="IPR036465">
    <property type="entry name" value="vWFA_dom_sf"/>
</dbReference>
<dbReference type="PANTHER" id="PTHR22550:SF18">
    <property type="entry name" value="VWFA DOMAIN-CONTAINING PROTEIN"/>
    <property type="match status" value="1"/>
</dbReference>
<protein>
    <recommendedName>
        <fullName evidence="1">VWFA domain-containing protein</fullName>
    </recommendedName>
</protein>
<dbReference type="PROSITE" id="PS50234">
    <property type="entry name" value="VWFA"/>
    <property type="match status" value="1"/>
</dbReference>
<sequence>MTGLFDRLGLDGGAFALDHPWALLLLPLPLLLHWLLPPWRDQQRALRLPALRRLAGEAARPLPPAPRPRAWQAGLALLAWALLVLAVADPVRIEPPVTRQTSGRDLMLALDLSGSMETEDFAAPDGSRMSRVAAAQDVLRDFIARRKGDRIGLIVFGSAAFVLAPFTDDHDTVLALLAETAPRMAGPQTMIGEAIGLAAQSFEKAKAQGRLLVLLTDGNDTGSKVPPLRAAQIAAGMGVRIYTVSMGDPQAVGEVALDIPALEAVARATGGRHFHATDRASLEGIYAEIDRIEPQVFDSISSRPRTPLFPWPLGGFALSAALLHLLGASRPLRGARPRPAAAPPVREPA</sequence>
<dbReference type="Proteomes" id="UP000185494">
    <property type="component" value="Chromosome 2"/>
</dbReference>
<dbReference type="PANTHER" id="PTHR22550">
    <property type="entry name" value="SPORE GERMINATION PROTEIN"/>
    <property type="match status" value="1"/>
</dbReference>
<dbReference type="InterPro" id="IPR033881">
    <property type="entry name" value="vWA_BatA_type"/>
</dbReference>
<dbReference type="CDD" id="cd01467">
    <property type="entry name" value="vWA_BatA_type"/>
    <property type="match status" value="1"/>
</dbReference>
<dbReference type="STRING" id="257708.RGI145_21500"/>
<accession>A0A1L7AMT1</accession>
<evidence type="ECO:0000259" key="1">
    <source>
        <dbReference type="PROSITE" id="PS50234"/>
    </source>
</evidence>
<evidence type="ECO:0000313" key="2">
    <source>
        <dbReference type="EMBL" id="APT60093.1"/>
    </source>
</evidence>
<dbReference type="InterPro" id="IPR002035">
    <property type="entry name" value="VWF_A"/>
</dbReference>
<name>A0A1L7AMT1_9PROT</name>
<organism evidence="2 3">
    <name type="scientific">Roseomonas gilardii</name>
    <dbReference type="NCBI Taxonomy" id="257708"/>
    <lineage>
        <taxon>Bacteria</taxon>
        <taxon>Pseudomonadati</taxon>
        <taxon>Pseudomonadota</taxon>
        <taxon>Alphaproteobacteria</taxon>
        <taxon>Acetobacterales</taxon>
        <taxon>Roseomonadaceae</taxon>
        <taxon>Roseomonas</taxon>
    </lineage>
</organism>
<proteinExistence type="predicted"/>
<dbReference type="SMART" id="SM00327">
    <property type="entry name" value="VWA"/>
    <property type="match status" value="1"/>
</dbReference>
<dbReference type="Gene3D" id="3.40.50.410">
    <property type="entry name" value="von Willebrand factor, type A domain"/>
    <property type="match status" value="1"/>
</dbReference>
<dbReference type="KEGG" id="rgi:RGI145_21500"/>
<dbReference type="AlphaFoldDB" id="A0A1L7AMT1"/>